<reference evidence="4" key="1">
    <citation type="submission" date="2022-05" db="EMBL/GenBank/DDBJ databases">
        <title>The Musa troglodytarum L. genome provides insights into the mechanism of non-climacteric behaviour and enrichment of carotenoids.</title>
        <authorList>
            <person name="Wang J."/>
        </authorList>
    </citation>
    <scope>NUCLEOTIDE SEQUENCE</scope>
    <source>
        <tissue evidence="4">Leaf</tissue>
    </source>
</reference>
<dbReference type="PROSITE" id="PS00028">
    <property type="entry name" value="ZINC_FINGER_C2H2_1"/>
    <property type="match status" value="1"/>
</dbReference>
<dbReference type="GO" id="GO:0009740">
    <property type="term" value="P:gibberellic acid mediated signaling pathway"/>
    <property type="evidence" value="ECO:0007669"/>
    <property type="project" value="TreeGrafter"/>
</dbReference>
<feature type="compositionally biased region" description="Low complexity" evidence="2">
    <location>
        <begin position="92"/>
        <end position="108"/>
    </location>
</feature>
<feature type="compositionally biased region" description="Basic and acidic residues" evidence="2">
    <location>
        <begin position="37"/>
        <end position="51"/>
    </location>
</feature>
<feature type="non-terminal residue" evidence="4">
    <location>
        <position position="1"/>
    </location>
</feature>
<evidence type="ECO:0000256" key="2">
    <source>
        <dbReference type="SAM" id="MobiDB-lite"/>
    </source>
</evidence>
<keyword evidence="1" id="KW-0862">Zinc</keyword>
<dbReference type="InterPro" id="IPR013087">
    <property type="entry name" value="Znf_C2H2_type"/>
</dbReference>
<dbReference type="Proteomes" id="UP001055439">
    <property type="component" value="Chromosome 2"/>
</dbReference>
<evidence type="ECO:0000313" key="5">
    <source>
        <dbReference type="Proteomes" id="UP001055439"/>
    </source>
</evidence>
<dbReference type="GO" id="GO:0010090">
    <property type="term" value="P:trichome morphogenesis"/>
    <property type="evidence" value="ECO:0007669"/>
    <property type="project" value="InterPro"/>
</dbReference>
<keyword evidence="1" id="KW-0863">Zinc-finger</keyword>
<proteinExistence type="predicted"/>
<dbReference type="EMBL" id="CP097504">
    <property type="protein sequence ID" value="URD88234.1"/>
    <property type="molecule type" value="Genomic_DNA"/>
</dbReference>
<dbReference type="InterPro" id="IPR036236">
    <property type="entry name" value="Znf_C2H2_sf"/>
</dbReference>
<dbReference type="GO" id="GO:0009736">
    <property type="term" value="P:cytokinin-activated signaling pathway"/>
    <property type="evidence" value="ECO:0007669"/>
    <property type="project" value="TreeGrafter"/>
</dbReference>
<dbReference type="InterPro" id="IPR044299">
    <property type="entry name" value="GIS3/ZFP5/ZFP6"/>
</dbReference>
<organism evidence="4 5">
    <name type="scientific">Musa troglodytarum</name>
    <name type="common">fe'i banana</name>
    <dbReference type="NCBI Taxonomy" id="320322"/>
    <lineage>
        <taxon>Eukaryota</taxon>
        <taxon>Viridiplantae</taxon>
        <taxon>Streptophyta</taxon>
        <taxon>Embryophyta</taxon>
        <taxon>Tracheophyta</taxon>
        <taxon>Spermatophyta</taxon>
        <taxon>Magnoliopsida</taxon>
        <taxon>Liliopsida</taxon>
        <taxon>Zingiberales</taxon>
        <taxon>Musaceae</taxon>
        <taxon>Musa</taxon>
    </lineage>
</organism>
<keyword evidence="1" id="KW-0479">Metal-binding</keyword>
<protein>
    <submittedName>
        <fullName evidence="4">Zinc finger protein</fullName>
    </submittedName>
</protein>
<sequence>QVLNKDYLNFDQTNSKTKNNDDEDERDTGFQTGRVQPIEDHKVKDDLKPDVTDNNQKQLREDKMSRMECKSKDDSSPRVKVFGVHAAEEEAGLGSDSSSSTTTTAAAPGGAGDGGDGRKYECQFCCREFANSQALGGHQNAHKKERQRLRRAVQMQHRQGVAGCFRQPAGALFPRNPIVSAFAPPAHLFPDSSAAGGPPTGWVYFSREPSAPAPAPSPPFHVSHGCVFPSSSAARVPPVTPLYSFSATGYGGDARGGRLYDDSSVTGPTSFGRFTVSGPGKMATDSARADDSVGLDLQLSLAPAGS</sequence>
<feature type="region of interest" description="Disordered" evidence="2">
    <location>
        <begin position="1"/>
        <end position="115"/>
    </location>
</feature>
<dbReference type="GO" id="GO:0003700">
    <property type="term" value="F:DNA-binding transcription factor activity"/>
    <property type="evidence" value="ECO:0007669"/>
    <property type="project" value="TreeGrafter"/>
</dbReference>
<dbReference type="GO" id="GO:0000976">
    <property type="term" value="F:transcription cis-regulatory region binding"/>
    <property type="evidence" value="ECO:0007669"/>
    <property type="project" value="TreeGrafter"/>
</dbReference>
<dbReference type="PANTHER" id="PTHR46353">
    <property type="entry name" value="ZINC FINGER PROTEIN 5"/>
    <property type="match status" value="1"/>
</dbReference>
<feature type="compositionally biased region" description="Basic and acidic residues" evidence="2">
    <location>
        <begin position="58"/>
        <end position="77"/>
    </location>
</feature>
<keyword evidence="5" id="KW-1185">Reference proteome</keyword>
<dbReference type="PROSITE" id="PS50157">
    <property type="entry name" value="ZINC_FINGER_C2H2_2"/>
    <property type="match status" value="1"/>
</dbReference>
<accession>A0A9E7F1Y5</accession>
<name>A0A9E7F1Y5_9LILI</name>
<feature type="domain" description="C2H2-type" evidence="3">
    <location>
        <begin position="120"/>
        <end position="147"/>
    </location>
</feature>
<dbReference type="OrthoDB" id="772256at2759"/>
<evidence type="ECO:0000313" key="4">
    <source>
        <dbReference type="EMBL" id="URD88234.1"/>
    </source>
</evidence>
<evidence type="ECO:0000259" key="3">
    <source>
        <dbReference type="PROSITE" id="PS50157"/>
    </source>
</evidence>
<dbReference type="AlphaFoldDB" id="A0A9E7F1Y5"/>
<dbReference type="GO" id="GO:0005634">
    <property type="term" value="C:nucleus"/>
    <property type="evidence" value="ECO:0007669"/>
    <property type="project" value="TreeGrafter"/>
</dbReference>
<gene>
    <name evidence="4" type="ORF">MUK42_27355</name>
</gene>
<evidence type="ECO:0000256" key="1">
    <source>
        <dbReference type="PROSITE-ProRule" id="PRU00042"/>
    </source>
</evidence>
<dbReference type="SUPFAM" id="SSF57667">
    <property type="entry name" value="beta-beta-alpha zinc fingers"/>
    <property type="match status" value="1"/>
</dbReference>
<dbReference type="PANTHER" id="PTHR46353:SF9">
    <property type="entry name" value="ZINC FINGER PROTEIN GIS3"/>
    <property type="match status" value="1"/>
</dbReference>
<dbReference type="GO" id="GO:0008270">
    <property type="term" value="F:zinc ion binding"/>
    <property type="evidence" value="ECO:0007669"/>
    <property type="project" value="UniProtKB-KW"/>
</dbReference>
<dbReference type="Gene3D" id="3.30.160.60">
    <property type="entry name" value="Classic Zinc Finger"/>
    <property type="match status" value="1"/>
</dbReference>